<dbReference type="SUPFAM" id="SSF46785">
    <property type="entry name" value="Winged helix' DNA-binding domain"/>
    <property type="match status" value="1"/>
</dbReference>
<dbReference type="OrthoDB" id="2085166at2"/>
<dbReference type="Pfam" id="PF09639">
    <property type="entry name" value="YjcQ"/>
    <property type="match status" value="1"/>
</dbReference>
<dbReference type="EMBL" id="CP001348">
    <property type="protein sequence ID" value="ACL77272.1"/>
    <property type="molecule type" value="Genomic_DNA"/>
</dbReference>
<dbReference type="Gene3D" id="1.10.10.10">
    <property type="entry name" value="Winged helix-like DNA-binding domain superfamily/Winged helix DNA-binding domain"/>
    <property type="match status" value="1"/>
</dbReference>
<dbReference type="KEGG" id="cce:Ccel_2978"/>
<accession>B8I8U0</accession>
<dbReference type="RefSeq" id="WP_015926331.1">
    <property type="nucleotide sequence ID" value="NC_011898.1"/>
</dbReference>
<name>B8I8U0_RUMCH</name>
<dbReference type="InterPro" id="IPR036390">
    <property type="entry name" value="WH_DNA-bd_sf"/>
</dbReference>
<dbReference type="InterPro" id="IPR018597">
    <property type="entry name" value="Phage_Tuc2009_YjcQ"/>
</dbReference>
<proteinExistence type="predicted"/>
<evidence type="ECO:0000313" key="1">
    <source>
        <dbReference type="EMBL" id="ACL77272.1"/>
    </source>
</evidence>
<dbReference type="Proteomes" id="UP000001349">
    <property type="component" value="Chromosome"/>
</dbReference>
<dbReference type="eggNOG" id="ENOG5034ASK">
    <property type="taxonomic scope" value="Bacteria"/>
</dbReference>
<protein>
    <recommendedName>
        <fullName evidence="3">YjcQ protein</fullName>
    </recommendedName>
</protein>
<dbReference type="AlphaFoldDB" id="B8I8U0"/>
<sequence length="97" mass="11274">MSISKREKIIYSILKEVESGNKNLTHEDYDIEFDLFWDISIMIRDAGLLKGVRFTLDPRVAFENSQITFEGLNYLKSNSALSKTYKGLKAIREWLPL</sequence>
<keyword evidence="2" id="KW-1185">Reference proteome</keyword>
<reference evidence="1 2" key="1">
    <citation type="submission" date="2009-01" db="EMBL/GenBank/DDBJ databases">
        <title>Complete sequence of Clostridium cellulolyticum H10.</title>
        <authorList>
            <consortium name="US DOE Joint Genome Institute"/>
            <person name="Lucas S."/>
            <person name="Copeland A."/>
            <person name="Lapidus A."/>
            <person name="Glavina del Rio T."/>
            <person name="Dalin E."/>
            <person name="Tice H."/>
            <person name="Bruce D."/>
            <person name="Goodwin L."/>
            <person name="Pitluck S."/>
            <person name="Chertkov O."/>
            <person name="Saunders E."/>
            <person name="Brettin T."/>
            <person name="Detter J.C."/>
            <person name="Han C."/>
            <person name="Larimer F."/>
            <person name="Land M."/>
            <person name="Hauser L."/>
            <person name="Kyrpides N."/>
            <person name="Ivanova N."/>
            <person name="Zhou J."/>
            <person name="Richardson P."/>
        </authorList>
    </citation>
    <scope>NUCLEOTIDE SEQUENCE [LARGE SCALE GENOMIC DNA]</scope>
    <source>
        <strain evidence="2">ATCC 35319 / DSM 5812 / JCM 6584 / H10</strain>
    </source>
</reference>
<evidence type="ECO:0000313" key="2">
    <source>
        <dbReference type="Proteomes" id="UP000001349"/>
    </source>
</evidence>
<dbReference type="STRING" id="394503.Ccel_2978"/>
<organism evidence="1 2">
    <name type="scientific">Ruminiclostridium cellulolyticum (strain ATCC 35319 / DSM 5812 / JCM 6584 / H10)</name>
    <name type="common">Clostridium cellulolyticum</name>
    <dbReference type="NCBI Taxonomy" id="394503"/>
    <lineage>
        <taxon>Bacteria</taxon>
        <taxon>Bacillati</taxon>
        <taxon>Bacillota</taxon>
        <taxon>Clostridia</taxon>
        <taxon>Eubacteriales</taxon>
        <taxon>Oscillospiraceae</taxon>
        <taxon>Ruminiclostridium</taxon>
    </lineage>
</organism>
<dbReference type="InterPro" id="IPR036388">
    <property type="entry name" value="WH-like_DNA-bd_sf"/>
</dbReference>
<evidence type="ECO:0008006" key="3">
    <source>
        <dbReference type="Google" id="ProtNLM"/>
    </source>
</evidence>
<gene>
    <name evidence="1" type="ordered locus">Ccel_2978</name>
</gene>
<dbReference type="HOGENOM" id="CLU_144030_2_0_9"/>